<evidence type="ECO:0000256" key="1">
    <source>
        <dbReference type="ARBA" id="ARBA00022837"/>
    </source>
</evidence>
<reference evidence="4 5" key="1">
    <citation type="journal article" date="2024" name="Nat. Commun.">
        <title>Phylogenomics reveals the evolutionary origins of lichenization in chlorophyte algae.</title>
        <authorList>
            <person name="Puginier C."/>
            <person name="Libourel C."/>
            <person name="Otte J."/>
            <person name="Skaloud P."/>
            <person name="Haon M."/>
            <person name="Grisel S."/>
            <person name="Petersen M."/>
            <person name="Berrin J.G."/>
            <person name="Delaux P.M."/>
            <person name="Dal Grande F."/>
            <person name="Keller J."/>
        </authorList>
    </citation>
    <scope>NUCLEOTIDE SEQUENCE [LARGE SCALE GENOMIC DNA]</scope>
    <source>
        <strain evidence="4 5">SAG 245.80</strain>
    </source>
</reference>
<dbReference type="PROSITE" id="PS50222">
    <property type="entry name" value="EF_HAND_2"/>
    <property type="match status" value="4"/>
</dbReference>
<dbReference type="AlphaFoldDB" id="A0AAW1QDU5"/>
<evidence type="ECO:0000259" key="3">
    <source>
        <dbReference type="PROSITE" id="PS50222"/>
    </source>
</evidence>
<keyword evidence="5" id="KW-1185">Reference proteome</keyword>
<dbReference type="EMBL" id="JALJOU010000117">
    <property type="protein sequence ID" value="KAK9819554.1"/>
    <property type="molecule type" value="Genomic_DNA"/>
</dbReference>
<feature type="region of interest" description="Disordered" evidence="2">
    <location>
        <begin position="149"/>
        <end position="168"/>
    </location>
</feature>
<dbReference type="CDD" id="cd00051">
    <property type="entry name" value="EFh"/>
    <property type="match status" value="2"/>
</dbReference>
<dbReference type="PANTHER" id="PTHR23064">
    <property type="entry name" value="TROPONIN"/>
    <property type="match status" value="1"/>
</dbReference>
<dbReference type="InterPro" id="IPR052591">
    <property type="entry name" value="CML21-like"/>
</dbReference>
<proteinExistence type="predicted"/>
<dbReference type="GO" id="GO:0005509">
    <property type="term" value="F:calcium ion binding"/>
    <property type="evidence" value="ECO:0007669"/>
    <property type="project" value="InterPro"/>
</dbReference>
<dbReference type="InterPro" id="IPR018247">
    <property type="entry name" value="EF_Hand_1_Ca_BS"/>
</dbReference>
<dbReference type="InterPro" id="IPR011992">
    <property type="entry name" value="EF-hand-dom_pair"/>
</dbReference>
<dbReference type="Gene3D" id="1.10.238.10">
    <property type="entry name" value="EF-hand"/>
    <property type="match status" value="2"/>
</dbReference>
<evidence type="ECO:0000256" key="2">
    <source>
        <dbReference type="SAM" id="MobiDB-lite"/>
    </source>
</evidence>
<dbReference type="Proteomes" id="UP001445335">
    <property type="component" value="Unassembled WGS sequence"/>
</dbReference>
<evidence type="ECO:0000313" key="5">
    <source>
        <dbReference type="Proteomes" id="UP001445335"/>
    </source>
</evidence>
<evidence type="ECO:0000313" key="4">
    <source>
        <dbReference type="EMBL" id="KAK9819554.1"/>
    </source>
</evidence>
<sequence>MKEHSQRPRTKASSFHRLLLRFDQLRRGFEKCHTLFREIDTDKNGVIDLRELRAGVARRGFHISDALLLSTFDSADMGNNHTIDFKEFILVLAIVSFLAQSGTAEALDADIPHTFQLAEESFLFFDASHDGYIQREELMAALAEPSDAVHHQADASKQQDAGGSSASQDLSRRFEEMDFDHDGTVSFKEFLFALVGWVLEEDAEEPGSSRASLACSEAAAAAAAATAALSRQVGGLKPARRV</sequence>
<feature type="domain" description="EF-hand" evidence="3">
    <location>
        <begin position="27"/>
        <end position="62"/>
    </location>
</feature>
<dbReference type="SMART" id="SM00054">
    <property type="entry name" value="EFh"/>
    <property type="match status" value="4"/>
</dbReference>
<comment type="caution">
    <text evidence="4">The sequence shown here is derived from an EMBL/GenBank/DDBJ whole genome shotgun (WGS) entry which is preliminary data.</text>
</comment>
<feature type="domain" description="EF-hand" evidence="3">
    <location>
        <begin position="63"/>
        <end position="98"/>
    </location>
</feature>
<dbReference type="Pfam" id="PF13499">
    <property type="entry name" value="EF-hand_7"/>
    <property type="match status" value="2"/>
</dbReference>
<accession>A0AAW1QDU5</accession>
<organism evidence="4 5">
    <name type="scientific">Elliptochloris bilobata</name>
    <dbReference type="NCBI Taxonomy" id="381761"/>
    <lineage>
        <taxon>Eukaryota</taxon>
        <taxon>Viridiplantae</taxon>
        <taxon>Chlorophyta</taxon>
        <taxon>core chlorophytes</taxon>
        <taxon>Trebouxiophyceae</taxon>
        <taxon>Trebouxiophyceae incertae sedis</taxon>
        <taxon>Elliptochloris clade</taxon>
        <taxon>Elliptochloris</taxon>
    </lineage>
</organism>
<feature type="domain" description="EF-hand" evidence="3">
    <location>
        <begin position="113"/>
        <end position="148"/>
    </location>
</feature>
<dbReference type="SUPFAM" id="SSF47473">
    <property type="entry name" value="EF-hand"/>
    <property type="match status" value="1"/>
</dbReference>
<name>A0AAW1QDU5_9CHLO</name>
<protein>
    <recommendedName>
        <fullName evidence="3">EF-hand domain-containing protein</fullName>
    </recommendedName>
</protein>
<gene>
    <name evidence="4" type="ORF">WJX81_000741</name>
</gene>
<dbReference type="PROSITE" id="PS00018">
    <property type="entry name" value="EF_HAND_1"/>
    <property type="match status" value="3"/>
</dbReference>
<keyword evidence="1" id="KW-0106">Calcium</keyword>
<feature type="domain" description="EF-hand" evidence="3">
    <location>
        <begin position="165"/>
        <end position="200"/>
    </location>
</feature>
<feature type="compositionally biased region" description="Polar residues" evidence="2">
    <location>
        <begin position="155"/>
        <end position="168"/>
    </location>
</feature>
<dbReference type="InterPro" id="IPR002048">
    <property type="entry name" value="EF_hand_dom"/>
</dbReference>